<evidence type="ECO:0000313" key="10">
    <source>
        <dbReference type="EMBL" id="VAV91131.1"/>
    </source>
</evidence>
<keyword evidence="7" id="KW-0811">Translocation</keyword>
<sequence>MANAKEKKGTNPIAFTREVRQEGRKVTWTTWNETLVTSIMVFIMVAIASTFFFLVDMGFSALVKFVLSLGGQADV</sequence>
<dbReference type="Pfam" id="PF00584">
    <property type="entry name" value="SecE"/>
    <property type="match status" value="1"/>
</dbReference>
<dbReference type="HAMAP" id="MF_00422">
    <property type="entry name" value="SecE"/>
    <property type="match status" value="1"/>
</dbReference>
<dbReference type="PANTHER" id="PTHR33910:SF1">
    <property type="entry name" value="PROTEIN TRANSLOCASE SUBUNIT SECE"/>
    <property type="match status" value="1"/>
</dbReference>
<dbReference type="GO" id="GO:0009306">
    <property type="term" value="P:protein secretion"/>
    <property type="evidence" value="ECO:0007669"/>
    <property type="project" value="InterPro"/>
</dbReference>
<feature type="transmembrane region" description="Helical" evidence="9">
    <location>
        <begin position="35"/>
        <end position="55"/>
    </location>
</feature>
<dbReference type="InterPro" id="IPR001901">
    <property type="entry name" value="Translocase_SecE/Sec61-g"/>
</dbReference>
<dbReference type="AlphaFoldDB" id="A0A3B0RH49"/>
<evidence type="ECO:0000256" key="1">
    <source>
        <dbReference type="ARBA" id="ARBA00004370"/>
    </source>
</evidence>
<keyword evidence="5" id="KW-0653">Protein transport</keyword>
<dbReference type="PANTHER" id="PTHR33910">
    <property type="entry name" value="PROTEIN TRANSLOCASE SUBUNIT SECE"/>
    <property type="match status" value="1"/>
</dbReference>
<evidence type="ECO:0000256" key="5">
    <source>
        <dbReference type="ARBA" id="ARBA00022927"/>
    </source>
</evidence>
<organism evidence="10">
    <name type="scientific">hydrothermal vent metagenome</name>
    <dbReference type="NCBI Taxonomy" id="652676"/>
    <lineage>
        <taxon>unclassified sequences</taxon>
        <taxon>metagenomes</taxon>
        <taxon>ecological metagenomes</taxon>
    </lineage>
</organism>
<evidence type="ECO:0000256" key="7">
    <source>
        <dbReference type="ARBA" id="ARBA00023010"/>
    </source>
</evidence>
<proteinExistence type="inferred from homology"/>
<dbReference type="GO" id="GO:0006605">
    <property type="term" value="P:protein targeting"/>
    <property type="evidence" value="ECO:0007669"/>
    <property type="project" value="InterPro"/>
</dbReference>
<dbReference type="GO" id="GO:0006886">
    <property type="term" value="P:intracellular protein transport"/>
    <property type="evidence" value="ECO:0007669"/>
    <property type="project" value="InterPro"/>
</dbReference>
<keyword evidence="8 9" id="KW-0472">Membrane</keyword>
<evidence type="ECO:0000256" key="6">
    <source>
        <dbReference type="ARBA" id="ARBA00022989"/>
    </source>
</evidence>
<evidence type="ECO:0000256" key="3">
    <source>
        <dbReference type="ARBA" id="ARBA00022475"/>
    </source>
</evidence>
<keyword evidence="6 9" id="KW-1133">Transmembrane helix</keyword>
<evidence type="ECO:0000256" key="4">
    <source>
        <dbReference type="ARBA" id="ARBA00022692"/>
    </source>
</evidence>
<evidence type="ECO:0000256" key="8">
    <source>
        <dbReference type="ARBA" id="ARBA00023136"/>
    </source>
</evidence>
<name>A0A3B0RH49_9ZZZZ</name>
<gene>
    <name evidence="10" type="ORF">MNBD_ALPHA06-1374</name>
</gene>
<comment type="subcellular location">
    <subcellularLocation>
        <location evidence="1">Membrane</location>
    </subcellularLocation>
</comment>
<dbReference type="Gene3D" id="1.20.5.1030">
    <property type="entry name" value="Preprotein translocase secy subunit"/>
    <property type="match status" value="1"/>
</dbReference>
<dbReference type="PRINTS" id="PR01650">
    <property type="entry name" value="SECETRNLCASE"/>
</dbReference>
<dbReference type="EMBL" id="UOEE01000122">
    <property type="protein sequence ID" value="VAV91131.1"/>
    <property type="molecule type" value="Genomic_DNA"/>
</dbReference>
<dbReference type="InterPro" id="IPR005807">
    <property type="entry name" value="SecE_bac"/>
</dbReference>
<dbReference type="GO" id="GO:0043952">
    <property type="term" value="P:protein transport by the Sec complex"/>
    <property type="evidence" value="ECO:0007669"/>
    <property type="project" value="TreeGrafter"/>
</dbReference>
<keyword evidence="3" id="KW-1003">Cell membrane</keyword>
<keyword evidence="2" id="KW-0813">Transport</keyword>
<reference evidence="10" key="1">
    <citation type="submission" date="2018-06" db="EMBL/GenBank/DDBJ databases">
        <authorList>
            <person name="Zhirakovskaya E."/>
        </authorList>
    </citation>
    <scope>NUCLEOTIDE SEQUENCE</scope>
</reference>
<dbReference type="InterPro" id="IPR038379">
    <property type="entry name" value="SecE_sf"/>
</dbReference>
<protein>
    <submittedName>
        <fullName evidence="10">Protein translocase subunit SecE</fullName>
    </submittedName>
</protein>
<dbReference type="NCBIfam" id="TIGR00964">
    <property type="entry name" value="secE_bact"/>
    <property type="match status" value="1"/>
</dbReference>
<evidence type="ECO:0000256" key="9">
    <source>
        <dbReference type="SAM" id="Phobius"/>
    </source>
</evidence>
<keyword evidence="4 9" id="KW-0812">Transmembrane</keyword>
<dbReference type="GO" id="GO:0008320">
    <property type="term" value="F:protein transmembrane transporter activity"/>
    <property type="evidence" value="ECO:0007669"/>
    <property type="project" value="InterPro"/>
</dbReference>
<evidence type="ECO:0000256" key="2">
    <source>
        <dbReference type="ARBA" id="ARBA00022448"/>
    </source>
</evidence>
<dbReference type="GO" id="GO:0005886">
    <property type="term" value="C:plasma membrane"/>
    <property type="evidence" value="ECO:0007669"/>
    <property type="project" value="TreeGrafter"/>
</dbReference>
<accession>A0A3B0RH49</accession>